<dbReference type="CDD" id="cd16913">
    <property type="entry name" value="YkuD_like"/>
    <property type="match status" value="1"/>
</dbReference>
<feature type="region of interest" description="Disordered" evidence="7">
    <location>
        <begin position="24"/>
        <end position="106"/>
    </location>
</feature>
<keyword evidence="10" id="KW-0449">Lipoprotein</keyword>
<protein>
    <submittedName>
        <fullName evidence="10">Lipoprotein-anchoring transpeptidase ErfK/SrfK</fullName>
    </submittedName>
</protein>
<dbReference type="InterPro" id="IPR036366">
    <property type="entry name" value="PGBDSf"/>
</dbReference>
<dbReference type="PROSITE" id="PS51257">
    <property type="entry name" value="PROKAR_LIPOPROTEIN"/>
    <property type="match status" value="1"/>
</dbReference>
<gene>
    <name evidence="10" type="ORF">J2S42_000448</name>
</gene>
<sequence>MNVRRAAVLGFVIAMAGGCGGGPGTPVAQPGGTGGPPVPPSAVPGITGSPTPGSPAPGALLPPPASASPAVSVPPWSPLWSPPRSSSSSPSLSPGATPAAGADGVLERGEAGPDILALQRRLDALGYWNGPADGSFGQLTMQAVYAVQKAAGLERTGRADAGTLAALAAGVRPAARSRTGHRVEIDLDRQLLLLADDGAVTKIFNTSTGSNEFYRHQGRRYLADTPAGRFRVGRQIDAWRYGPLGPLYRPKYFNGGIAVHGAHDIPPRPASHGCARLSIAAMDWLWTNGAMPVGTRVWVY</sequence>
<feature type="domain" description="L,D-TPase catalytic" evidence="9">
    <location>
        <begin position="181"/>
        <end position="300"/>
    </location>
</feature>
<dbReference type="InterPro" id="IPR005490">
    <property type="entry name" value="LD_TPept_cat_dom"/>
</dbReference>
<dbReference type="GO" id="GO:0008360">
    <property type="term" value="P:regulation of cell shape"/>
    <property type="evidence" value="ECO:0007669"/>
    <property type="project" value="UniProtKB-UniRule"/>
</dbReference>
<dbReference type="InterPro" id="IPR036365">
    <property type="entry name" value="PGBD-like_sf"/>
</dbReference>
<dbReference type="GO" id="GO:0018104">
    <property type="term" value="P:peptidoglycan-protein cross-linking"/>
    <property type="evidence" value="ECO:0007669"/>
    <property type="project" value="TreeGrafter"/>
</dbReference>
<reference evidence="10 11" key="1">
    <citation type="submission" date="2023-07" db="EMBL/GenBank/DDBJ databases">
        <title>Sequencing the genomes of 1000 actinobacteria strains.</title>
        <authorList>
            <person name="Klenk H.-P."/>
        </authorList>
    </citation>
    <scope>NUCLEOTIDE SEQUENCE [LARGE SCALE GENOMIC DNA]</scope>
    <source>
        <strain evidence="10 11">DSM 44709</strain>
    </source>
</reference>
<dbReference type="Pfam" id="PF03734">
    <property type="entry name" value="YkuD"/>
    <property type="match status" value="1"/>
</dbReference>
<evidence type="ECO:0000256" key="2">
    <source>
        <dbReference type="ARBA" id="ARBA00022679"/>
    </source>
</evidence>
<feature type="active site" description="Nucleophile" evidence="6">
    <location>
        <position position="274"/>
    </location>
</feature>
<dbReference type="AlphaFoldDB" id="A0AAE3VUW2"/>
<feature type="chain" id="PRO_5042260783" evidence="8">
    <location>
        <begin position="22"/>
        <end position="300"/>
    </location>
</feature>
<dbReference type="InterPro" id="IPR050979">
    <property type="entry name" value="LD-transpeptidase"/>
</dbReference>
<evidence type="ECO:0000313" key="11">
    <source>
        <dbReference type="Proteomes" id="UP001240236"/>
    </source>
</evidence>
<name>A0AAE3VUW2_9ACTN</name>
<evidence type="ECO:0000256" key="3">
    <source>
        <dbReference type="ARBA" id="ARBA00022960"/>
    </source>
</evidence>
<keyword evidence="8" id="KW-0732">Signal</keyword>
<evidence type="ECO:0000256" key="7">
    <source>
        <dbReference type="SAM" id="MobiDB-lite"/>
    </source>
</evidence>
<dbReference type="Pfam" id="PF01471">
    <property type="entry name" value="PG_binding_1"/>
    <property type="match status" value="1"/>
</dbReference>
<keyword evidence="4 6" id="KW-0573">Peptidoglycan synthesis</keyword>
<evidence type="ECO:0000256" key="1">
    <source>
        <dbReference type="ARBA" id="ARBA00004752"/>
    </source>
</evidence>
<dbReference type="SUPFAM" id="SSF47090">
    <property type="entry name" value="PGBD-like"/>
    <property type="match status" value="1"/>
</dbReference>
<dbReference type="GO" id="GO:0071972">
    <property type="term" value="F:peptidoglycan L,D-transpeptidase activity"/>
    <property type="evidence" value="ECO:0007669"/>
    <property type="project" value="TreeGrafter"/>
</dbReference>
<accession>A0AAE3VUW2</accession>
<dbReference type="GO" id="GO:0005576">
    <property type="term" value="C:extracellular region"/>
    <property type="evidence" value="ECO:0007669"/>
    <property type="project" value="TreeGrafter"/>
</dbReference>
<keyword evidence="3 6" id="KW-0133">Cell shape</keyword>
<evidence type="ECO:0000313" key="10">
    <source>
        <dbReference type="EMBL" id="MDQ0363779.1"/>
    </source>
</evidence>
<dbReference type="GO" id="GO:0071555">
    <property type="term" value="P:cell wall organization"/>
    <property type="evidence" value="ECO:0007669"/>
    <property type="project" value="UniProtKB-UniRule"/>
</dbReference>
<dbReference type="Gene3D" id="1.10.101.10">
    <property type="entry name" value="PGBD-like superfamily/PGBD"/>
    <property type="match status" value="1"/>
</dbReference>
<feature type="compositionally biased region" description="Pro residues" evidence="7">
    <location>
        <begin position="52"/>
        <end position="66"/>
    </location>
</feature>
<dbReference type="RefSeq" id="WP_307234673.1">
    <property type="nucleotide sequence ID" value="NZ_JAUSUZ010000001.1"/>
</dbReference>
<feature type="signal peptide" evidence="8">
    <location>
        <begin position="1"/>
        <end position="21"/>
    </location>
</feature>
<feature type="compositionally biased region" description="Low complexity" evidence="7">
    <location>
        <begin position="82"/>
        <end position="102"/>
    </location>
</feature>
<dbReference type="SUPFAM" id="SSF141523">
    <property type="entry name" value="L,D-transpeptidase catalytic domain-like"/>
    <property type="match status" value="1"/>
</dbReference>
<dbReference type="InterPro" id="IPR002477">
    <property type="entry name" value="Peptidoglycan-bd-like"/>
</dbReference>
<evidence type="ECO:0000256" key="8">
    <source>
        <dbReference type="SAM" id="SignalP"/>
    </source>
</evidence>
<dbReference type="Gene3D" id="2.40.440.10">
    <property type="entry name" value="L,D-transpeptidase catalytic domain-like"/>
    <property type="match status" value="1"/>
</dbReference>
<dbReference type="InterPro" id="IPR038063">
    <property type="entry name" value="Transpep_catalytic_dom"/>
</dbReference>
<keyword evidence="2" id="KW-0808">Transferase</keyword>
<proteinExistence type="predicted"/>
<dbReference type="PANTHER" id="PTHR30582:SF2">
    <property type="entry name" value="L,D-TRANSPEPTIDASE YCIB-RELATED"/>
    <property type="match status" value="1"/>
</dbReference>
<dbReference type="EMBL" id="JAUSUZ010000001">
    <property type="protein sequence ID" value="MDQ0363779.1"/>
    <property type="molecule type" value="Genomic_DNA"/>
</dbReference>
<comment type="pathway">
    <text evidence="1 6">Cell wall biogenesis; peptidoglycan biosynthesis.</text>
</comment>
<keyword evidence="11" id="KW-1185">Reference proteome</keyword>
<evidence type="ECO:0000256" key="5">
    <source>
        <dbReference type="ARBA" id="ARBA00023316"/>
    </source>
</evidence>
<feature type="active site" description="Proton donor/acceptor" evidence="6">
    <location>
        <position position="260"/>
    </location>
</feature>
<keyword evidence="5 6" id="KW-0961">Cell wall biogenesis/degradation</keyword>
<organism evidence="10 11">
    <name type="scientific">Catenuloplanes indicus</name>
    <dbReference type="NCBI Taxonomy" id="137267"/>
    <lineage>
        <taxon>Bacteria</taxon>
        <taxon>Bacillati</taxon>
        <taxon>Actinomycetota</taxon>
        <taxon>Actinomycetes</taxon>
        <taxon>Micromonosporales</taxon>
        <taxon>Micromonosporaceae</taxon>
        <taxon>Catenuloplanes</taxon>
    </lineage>
</organism>
<evidence type="ECO:0000256" key="6">
    <source>
        <dbReference type="PROSITE-ProRule" id="PRU01373"/>
    </source>
</evidence>
<evidence type="ECO:0000259" key="9">
    <source>
        <dbReference type="PROSITE" id="PS52029"/>
    </source>
</evidence>
<comment type="caution">
    <text evidence="10">The sequence shown here is derived from an EMBL/GenBank/DDBJ whole genome shotgun (WGS) entry which is preliminary data.</text>
</comment>
<dbReference type="GO" id="GO:0016740">
    <property type="term" value="F:transferase activity"/>
    <property type="evidence" value="ECO:0007669"/>
    <property type="project" value="UniProtKB-KW"/>
</dbReference>
<dbReference type="Proteomes" id="UP001240236">
    <property type="component" value="Unassembled WGS sequence"/>
</dbReference>
<dbReference type="PROSITE" id="PS52029">
    <property type="entry name" value="LD_TPASE"/>
    <property type="match status" value="1"/>
</dbReference>
<dbReference type="PANTHER" id="PTHR30582">
    <property type="entry name" value="L,D-TRANSPEPTIDASE"/>
    <property type="match status" value="1"/>
</dbReference>
<evidence type="ECO:0000256" key="4">
    <source>
        <dbReference type="ARBA" id="ARBA00022984"/>
    </source>
</evidence>